<feature type="compositionally biased region" description="Polar residues" evidence="1">
    <location>
        <begin position="437"/>
        <end position="446"/>
    </location>
</feature>
<feature type="chain" id="PRO_5042858086" evidence="2">
    <location>
        <begin position="18"/>
        <end position="937"/>
    </location>
</feature>
<evidence type="ECO:0000313" key="4">
    <source>
        <dbReference type="Proteomes" id="UP001347796"/>
    </source>
</evidence>
<gene>
    <name evidence="3" type="ORF">SNE40_000729</name>
</gene>
<name>A0AAN8KFG1_PATCE</name>
<protein>
    <submittedName>
        <fullName evidence="3">Uncharacterized protein</fullName>
    </submittedName>
</protein>
<feature type="compositionally biased region" description="Low complexity" evidence="1">
    <location>
        <begin position="609"/>
        <end position="642"/>
    </location>
</feature>
<keyword evidence="2" id="KW-0732">Signal</keyword>
<feature type="compositionally biased region" description="Polar residues" evidence="1">
    <location>
        <begin position="747"/>
        <end position="756"/>
    </location>
</feature>
<evidence type="ECO:0000256" key="1">
    <source>
        <dbReference type="SAM" id="MobiDB-lite"/>
    </source>
</evidence>
<feature type="compositionally biased region" description="Low complexity" evidence="1">
    <location>
        <begin position="35"/>
        <end position="44"/>
    </location>
</feature>
<accession>A0AAN8KFG1</accession>
<feature type="compositionally biased region" description="Pro residues" evidence="1">
    <location>
        <begin position="149"/>
        <end position="159"/>
    </location>
</feature>
<evidence type="ECO:0000256" key="2">
    <source>
        <dbReference type="SAM" id="SignalP"/>
    </source>
</evidence>
<dbReference type="EMBL" id="JAZGQO010000001">
    <property type="protein sequence ID" value="KAK6195261.1"/>
    <property type="molecule type" value="Genomic_DNA"/>
</dbReference>
<feature type="compositionally biased region" description="Polar residues" evidence="1">
    <location>
        <begin position="284"/>
        <end position="314"/>
    </location>
</feature>
<dbReference type="Proteomes" id="UP001347796">
    <property type="component" value="Unassembled WGS sequence"/>
</dbReference>
<feature type="compositionally biased region" description="Basic and acidic residues" evidence="1">
    <location>
        <begin position="124"/>
        <end position="134"/>
    </location>
</feature>
<sequence length="937" mass="103997">METRIWVLLFFSGFCFSQTPPNDAPSETLLQGTGAPATTASTPPRNTDPLGLLDNYQPQVTSSVLKFIAEIQTRSLENAITIQAQLNDLAYSQTPLIPDPRYFDASRSRVKRQATSDDETLPEDLLRILGRDSVDQTTQREPPRQPGTVNPPPGLPRPDPNNRQPLRPSAGLFRQPGGIDPSVRLPRPGPINGGQISTSGFYPGPDPRYERPSGENPIVNQSPPPQYLRGPAQPLPFQSYPSDQNSGGAQTGERNTGDNGKDQNAPINRTPTLIRIHPRRPASDNGQQNPAATLQAPNGQILSQPPRNGLTQGGIQRAPTFNPAQSRTPTLNGQPSTGRPTSPILGNPPPTNFGGPAIPPARSDGQRRPIPASDNRQPNRPPVNFRGPPFRQPATGQQGRLEPPIYNGQTNIRPVNFRGPSFQPPVPLQQRRPQPPTNNEQSNGQPINFRGPPSPGQQERPFTPTNNGQQNRQPINFIRPPGSGQQEIPSPPRNNGPFIPNTSNNRVINTPVWRLPLYRYPNRGITNNTSVPGPTYVPQIVNWSDPRNRPAAENNYNRYRPTISPYTPGDLNLADWFDQYDRQLDPSEDQQSNQPSFYPNNIGQPDRTYPSYNQNYPYNQNPNSRYPYSPEYGYGYPYNGAYQQPRPSPYPGATPNRYPNNPNYGRTPSYNSENVPIRQSFANPGAGPTRPNTPYNRPPYTRPLQPSTPYIQRPEPNRLSPVGQTPSNQIRPFPSTLTRSDTRSSRPNDQAGSNRIGQPPALRAVAGEEEHDEPYQNVLQNLNRYRNLIPTLRAVGQGTSGQQQQEPSYVKALAVLRSFIPGETFVYNGYIVQNFYIYGDYEMAKEHFRSLPNVNVTYSNTDKYSGYTGTIQNYRVTLCEACGLGQRYPVIEIVGLAKVYPGVVKRFLYSPSYDPMVDPMINPLNTPTGAVPTVPPE</sequence>
<keyword evidence="4" id="KW-1185">Reference proteome</keyword>
<feature type="compositionally biased region" description="Low complexity" evidence="1">
    <location>
        <begin position="654"/>
        <end position="668"/>
    </location>
</feature>
<feature type="region of interest" description="Disordered" evidence="1">
    <location>
        <begin position="106"/>
        <end position="504"/>
    </location>
</feature>
<comment type="caution">
    <text evidence="3">The sequence shown here is derived from an EMBL/GenBank/DDBJ whole genome shotgun (WGS) entry which is preliminary data.</text>
</comment>
<feature type="region of interest" description="Disordered" evidence="1">
    <location>
        <begin position="585"/>
        <end position="760"/>
    </location>
</feature>
<feature type="compositionally biased region" description="Polar residues" evidence="1">
    <location>
        <begin position="589"/>
        <end position="603"/>
    </location>
</feature>
<feature type="region of interest" description="Disordered" evidence="1">
    <location>
        <begin position="542"/>
        <end position="570"/>
    </location>
</feature>
<evidence type="ECO:0000313" key="3">
    <source>
        <dbReference type="EMBL" id="KAK6195261.1"/>
    </source>
</evidence>
<proteinExistence type="predicted"/>
<feature type="compositionally biased region" description="Polar residues" evidence="1">
    <location>
        <begin position="322"/>
        <end position="340"/>
    </location>
</feature>
<feature type="region of interest" description="Disordered" evidence="1">
    <location>
        <begin position="25"/>
        <end position="49"/>
    </location>
</feature>
<feature type="compositionally biased region" description="Polar residues" evidence="1">
    <location>
        <begin position="239"/>
        <end position="254"/>
    </location>
</feature>
<reference evidence="3 4" key="1">
    <citation type="submission" date="2024-01" db="EMBL/GenBank/DDBJ databases">
        <title>The genome of the rayed Mediterranean limpet Patella caerulea (Linnaeus, 1758).</title>
        <authorList>
            <person name="Anh-Thu Weber A."/>
            <person name="Halstead-Nussloch G."/>
        </authorList>
    </citation>
    <scope>NUCLEOTIDE SEQUENCE [LARGE SCALE GENOMIC DNA]</scope>
    <source>
        <strain evidence="3">AATW-2023a</strain>
        <tissue evidence="3">Whole specimen</tissue>
    </source>
</reference>
<feature type="signal peptide" evidence="2">
    <location>
        <begin position="1"/>
        <end position="17"/>
    </location>
</feature>
<dbReference type="AlphaFoldDB" id="A0AAN8KFG1"/>
<organism evidence="3 4">
    <name type="scientific">Patella caerulea</name>
    <name type="common">Rayed Mediterranean limpet</name>
    <dbReference type="NCBI Taxonomy" id="87958"/>
    <lineage>
        <taxon>Eukaryota</taxon>
        <taxon>Metazoa</taxon>
        <taxon>Spiralia</taxon>
        <taxon>Lophotrochozoa</taxon>
        <taxon>Mollusca</taxon>
        <taxon>Gastropoda</taxon>
        <taxon>Patellogastropoda</taxon>
        <taxon>Patelloidea</taxon>
        <taxon>Patellidae</taxon>
        <taxon>Patella</taxon>
    </lineage>
</organism>
<feature type="compositionally biased region" description="Polar residues" evidence="1">
    <location>
        <begin position="463"/>
        <end position="474"/>
    </location>
</feature>